<dbReference type="InterPro" id="IPR006035">
    <property type="entry name" value="Ureohydrolase"/>
</dbReference>
<gene>
    <name evidence="2" type="ORF">EOE67_06940</name>
</gene>
<dbReference type="PROSITE" id="PS51409">
    <property type="entry name" value="ARGINASE_2"/>
    <property type="match status" value="1"/>
</dbReference>
<reference evidence="2 3" key="1">
    <citation type="submission" date="2019-01" db="EMBL/GenBank/DDBJ databases">
        <authorList>
            <person name="Chen W.-M."/>
        </authorList>
    </citation>
    <scope>NUCLEOTIDE SEQUENCE [LARGE SCALE GENOMIC DNA]</scope>
    <source>
        <strain evidence="2 3">KYPC3</strain>
    </source>
</reference>
<proteinExistence type="inferred from homology"/>
<dbReference type="EMBL" id="SACS01000005">
    <property type="protein sequence ID" value="RVU40324.1"/>
    <property type="molecule type" value="Genomic_DNA"/>
</dbReference>
<dbReference type="InterPro" id="IPR023696">
    <property type="entry name" value="Ureohydrolase_dom_sf"/>
</dbReference>
<evidence type="ECO:0000313" key="2">
    <source>
        <dbReference type="EMBL" id="RVU40324.1"/>
    </source>
</evidence>
<dbReference type="GO" id="GO:0046872">
    <property type="term" value="F:metal ion binding"/>
    <property type="evidence" value="ECO:0007669"/>
    <property type="project" value="InterPro"/>
</dbReference>
<keyword evidence="3" id="KW-1185">Reference proteome</keyword>
<comment type="similarity">
    <text evidence="1">Belongs to the arginase family.</text>
</comment>
<dbReference type="OrthoDB" id="9788689at2"/>
<dbReference type="Gene3D" id="3.40.800.10">
    <property type="entry name" value="Ureohydrolase domain"/>
    <property type="match status" value="1"/>
</dbReference>
<name>A0A437R0M4_9GAMM</name>
<accession>A0A437R0M4</accession>
<comment type="caution">
    <text evidence="2">The sequence shown here is derived from an EMBL/GenBank/DDBJ whole genome shotgun (WGS) entry which is preliminary data.</text>
</comment>
<protein>
    <submittedName>
        <fullName evidence="2">Arginase</fullName>
    </submittedName>
</protein>
<evidence type="ECO:0000313" key="3">
    <source>
        <dbReference type="Proteomes" id="UP000283077"/>
    </source>
</evidence>
<dbReference type="CDD" id="cd09988">
    <property type="entry name" value="Formimidoylglutamase"/>
    <property type="match status" value="1"/>
</dbReference>
<organism evidence="2 3">
    <name type="scientific">Rheinheimera riviphila</name>
    <dbReference type="NCBI Taxonomy" id="1834037"/>
    <lineage>
        <taxon>Bacteria</taxon>
        <taxon>Pseudomonadati</taxon>
        <taxon>Pseudomonadota</taxon>
        <taxon>Gammaproteobacteria</taxon>
        <taxon>Chromatiales</taxon>
        <taxon>Chromatiaceae</taxon>
        <taxon>Rheinheimera</taxon>
    </lineage>
</organism>
<dbReference type="Pfam" id="PF00491">
    <property type="entry name" value="Arginase"/>
    <property type="match status" value="1"/>
</dbReference>
<dbReference type="RefSeq" id="WP_127698307.1">
    <property type="nucleotide sequence ID" value="NZ_SACS01000005.1"/>
</dbReference>
<sequence length="364" mass="39323">MHQIQSYQAATLAAFQQLRSGETRLGETLFWPESDSDFTPALQQAKTAGVRFVILGIPEDIGPRANLGNGGADLGFLAFLKRFLNLQANPFVDGAKIWIAGEIHCADLQQQSQSLEVKDPAQLTLLRALCAQVDERVTPVVQAIFAAGLLPIVIGGGHNNALPILQALAKQTGAAVNAVNLDPHCDFRLLEGRHSGNGFSYAKAQQWLDRYFVVGLHELKNSAAALVQMQQAGVGFCSYQDMYLRQHYSFEQSLQLAWDYFEADQPNGSKPSIPTHNSSTPLGIELDTDSISMMPVSAFTNCGVTVASAERYVYYFASLPQSRYLHLAEAAPSQHPAGLAAGMSEAGQVLTALVLAFIQAKTAG</sequence>
<dbReference type="GO" id="GO:0016813">
    <property type="term" value="F:hydrolase activity, acting on carbon-nitrogen (but not peptide) bonds, in linear amidines"/>
    <property type="evidence" value="ECO:0007669"/>
    <property type="project" value="UniProtKB-ARBA"/>
</dbReference>
<dbReference type="AlphaFoldDB" id="A0A437R0M4"/>
<dbReference type="SUPFAM" id="SSF52768">
    <property type="entry name" value="Arginase/deacetylase"/>
    <property type="match status" value="1"/>
</dbReference>
<dbReference type="Proteomes" id="UP000283077">
    <property type="component" value="Unassembled WGS sequence"/>
</dbReference>
<evidence type="ECO:0000256" key="1">
    <source>
        <dbReference type="PROSITE-ProRule" id="PRU00742"/>
    </source>
</evidence>